<keyword evidence="3" id="KW-1185">Reference proteome</keyword>
<comment type="caution">
    <text evidence="2">The sequence shown here is derived from an EMBL/GenBank/DDBJ whole genome shotgun (WGS) entry which is preliminary data.</text>
</comment>
<dbReference type="Proteomes" id="UP001519273">
    <property type="component" value="Unassembled WGS sequence"/>
</dbReference>
<reference evidence="2 3" key="1">
    <citation type="submission" date="2021-03" db="EMBL/GenBank/DDBJ databases">
        <title>Genomic Encyclopedia of Type Strains, Phase IV (KMG-IV): sequencing the most valuable type-strain genomes for metagenomic binning, comparative biology and taxonomic classification.</title>
        <authorList>
            <person name="Goeker M."/>
        </authorList>
    </citation>
    <scope>NUCLEOTIDE SEQUENCE [LARGE SCALE GENOMIC DNA]</scope>
    <source>
        <strain evidence="2 3">DSM 23491</strain>
    </source>
</reference>
<evidence type="ECO:0000313" key="2">
    <source>
        <dbReference type="EMBL" id="MBP1938286.1"/>
    </source>
</evidence>
<evidence type="ECO:0000256" key="1">
    <source>
        <dbReference type="SAM" id="MobiDB-lite"/>
    </source>
</evidence>
<accession>A0ABS4H732</accession>
<sequence length="42" mass="4801">MANKYKKNKGNSYLHNDGFAEEVLNKNAKHPGEKNPWKTGNK</sequence>
<dbReference type="RefSeq" id="WP_280921777.1">
    <property type="nucleotide sequence ID" value="NZ_CBCRVE010000013.1"/>
</dbReference>
<proteinExistence type="predicted"/>
<dbReference type="EMBL" id="JAGGKP010000013">
    <property type="protein sequence ID" value="MBP1938286.1"/>
    <property type="molecule type" value="Genomic_DNA"/>
</dbReference>
<evidence type="ECO:0000313" key="3">
    <source>
        <dbReference type="Proteomes" id="UP001519273"/>
    </source>
</evidence>
<gene>
    <name evidence="2" type="ORF">J2Z20_003206</name>
</gene>
<feature type="region of interest" description="Disordered" evidence="1">
    <location>
        <begin position="22"/>
        <end position="42"/>
    </location>
</feature>
<organism evidence="2 3">
    <name type="scientific">Paenibacillus sediminis</name>
    <dbReference type="NCBI Taxonomy" id="664909"/>
    <lineage>
        <taxon>Bacteria</taxon>
        <taxon>Bacillati</taxon>
        <taxon>Bacillota</taxon>
        <taxon>Bacilli</taxon>
        <taxon>Bacillales</taxon>
        <taxon>Paenibacillaceae</taxon>
        <taxon>Paenibacillus</taxon>
    </lineage>
</organism>
<name>A0ABS4H732_9BACL</name>
<protein>
    <submittedName>
        <fullName evidence="2">Uncharacterized protein</fullName>
    </submittedName>
</protein>